<organism evidence="8">
    <name type="scientific">Thermosporothrix sp. COM3</name>
    <dbReference type="NCBI Taxonomy" id="2490863"/>
    <lineage>
        <taxon>Bacteria</taxon>
        <taxon>Bacillati</taxon>
        <taxon>Chloroflexota</taxon>
        <taxon>Ktedonobacteria</taxon>
        <taxon>Ktedonobacterales</taxon>
        <taxon>Thermosporotrichaceae</taxon>
        <taxon>Thermosporothrix</taxon>
    </lineage>
</organism>
<dbReference type="GO" id="GO:0005524">
    <property type="term" value="F:ATP binding"/>
    <property type="evidence" value="ECO:0007669"/>
    <property type="project" value="UniProtKB-KW"/>
</dbReference>
<keyword evidence="2" id="KW-0067">ATP-binding</keyword>
<gene>
    <name evidence="8" type="primary">aorR</name>
    <name evidence="8" type="ORF">KTC_60890</name>
</gene>
<name>A0A455SV12_9CHLR</name>
<dbReference type="PANTHER" id="PTHR32071">
    <property type="entry name" value="TRANSCRIPTIONAL REGULATORY PROTEIN"/>
    <property type="match status" value="1"/>
</dbReference>
<dbReference type="InterPro" id="IPR029016">
    <property type="entry name" value="GAF-like_dom_sf"/>
</dbReference>
<evidence type="ECO:0000256" key="2">
    <source>
        <dbReference type="ARBA" id="ARBA00022840"/>
    </source>
</evidence>
<evidence type="ECO:0000256" key="4">
    <source>
        <dbReference type="ARBA" id="ARBA00023125"/>
    </source>
</evidence>
<keyword evidence="5" id="KW-0804">Transcription</keyword>
<evidence type="ECO:0000313" key="8">
    <source>
        <dbReference type="EMBL" id="BBH91338.1"/>
    </source>
</evidence>
<dbReference type="Pfam" id="PF25601">
    <property type="entry name" value="AAA_lid_14"/>
    <property type="match status" value="1"/>
</dbReference>
<dbReference type="InterPro" id="IPR025662">
    <property type="entry name" value="Sigma_54_int_dom_ATP-bd_1"/>
</dbReference>
<dbReference type="Pfam" id="PF02954">
    <property type="entry name" value="HTH_8"/>
    <property type="match status" value="1"/>
</dbReference>
<evidence type="ECO:0000256" key="5">
    <source>
        <dbReference type="ARBA" id="ARBA00023163"/>
    </source>
</evidence>
<dbReference type="Pfam" id="PF00989">
    <property type="entry name" value="PAS"/>
    <property type="match status" value="1"/>
</dbReference>
<dbReference type="AlphaFoldDB" id="A0A455SV12"/>
<dbReference type="PROSITE" id="PS50045">
    <property type="entry name" value="SIGMA54_INTERACT_4"/>
    <property type="match status" value="1"/>
</dbReference>
<dbReference type="Gene3D" id="3.30.450.40">
    <property type="match status" value="1"/>
</dbReference>
<dbReference type="InterPro" id="IPR003593">
    <property type="entry name" value="AAA+_ATPase"/>
</dbReference>
<protein>
    <submittedName>
        <fullName evidence="8">Sigma-54-dependent Fis family transcriptional regulator</fullName>
    </submittedName>
</protein>
<feature type="domain" description="Sigma-54 factor interaction" evidence="6">
    <location>
        <begin position="364"/>
        <end position="593"/>
    </location>
</feature>
<dbReference type="InterPro" id="IPR025944">
    <property type="entry name" value="Sigma_54_int_dom_CS"/>
</dbReference>
<dbReference type="InterPro" id="IPR035965">
    <property type="entry name" value="PAS-like_dom_sf"/>
</dbReference>
<dbReference type="InterPro" id="IPR009057">
    <property type="entry name" value="Homeodomain-like_sf"/>
</dbReference>
<dbReference type="SMART" id="SM00091">
    <property type="entry name" value="PAS"/>
    <property type="match status" value="1"/>
</dbReference>
<dbReference type="CDD" id="cd00130">
    <property type="entry name" value="PAS"/>
    <property type="match status" value="1"/>
</dbReference>
<dbReference type="Gene3D" id="1.10.10.60">
    <property type="entry name" value="Homeodomain-like"/>
    <property type="match status" value="1"/>
</dbReference>
<reference evidence="8" key="1">
    <citation type="submission" date="2018-12" db="EMBL/GenBank/DDBJ databases">
        <title>Novel natural products biosynthetic potential of the class Ktedonobacteria.</title>
        <authorList>
            <person name="Zheng Y."/>
            <person name="Saitou A."/>
            <person name="Wang C.M."/>
            <person name="Toyoda A."/>
            <person name="Minakuchi Y."/>
            <person name="Sekiguchi Y."/>
            <person name="Ueda K."/>
            <person name="Takano H."/>
            <person name="Sakai Y."/>
            <person name="Yokota A."/>
            <person name="Yabe S."/>
        </authorList>
    </citation>
    <scope>NUCLEOTIDE SEQUENCE</scope>
    <source>
        <strain evidence="8">COM3</strain>
    </source>
</reference>
<dbReference type="PROSITE" id="PS50112">
    <property type="entry name" value="PAS"/>
    <property type="match status" value="1"/>
</dbReference>
<evidence type="ECO:0000256" key="1">
    <source>
        <dbReference type="ARBA" id="ARBA00022741"/>
    </source>
</evidence>
<dbReference type="Gene3D" id="3.30.450.20">
    <property type="entry name" value="PAS domain"/>
    <property type="match status" value="1"/>
</dbReference>
<dbReference type="Pfam" id="PF00158">
    <property type="entry name" value="Sigma54_activat"/>
    <property type="match status" value="1"/>
</dbReference>
<evidence type="ECO:0000256" key="3">
    <source>
        <dbReference type="ARBA" id="ARBA00023015"/>
    </source>
</evidence>
<dbReference type="GO" id="GO:0043565">
    <property type="term" value="F:sequence-specific DNA binding"/>
    <property type="evidence" value="ECO:0007669"/>
    <property type="project" value="InterPro"/>
</dbReference>
<dbReference type="InterPro" id="IPR003018">
    <property type="entry name" value="GAF"/>
</dbReference>
<dbReference type="InterPro" id="IPR002078">
    <property type="entry name" value="Sigma_54_int"/>
</dbReference>
<dbReference type="PROSITE" id="PS00688">
    <property type="entry name" value="SIGMA54_INTERACT_3"/>
    <property type="match status" value="1"/>
</dbReference>
<dbReference type="InterPro" id="IPR058031">
    <property type="entry name" value="AAA_lid_NorR"/>
</dbReference>
<proteinExistence type="predicted"/>
<dbReference type="CDD" id="cd00009">
    <property type="entry name" value="AAA"/>
    <property type="match status" value="1"/>
</dbReference>
<dbReference type="InterPro" id="IPR000014">
    <property type="entry name" value="PAS"/>
</dbReference>
<sequence length="695" mass="76937">MQGNVQDYQLIWQQFIACGEMAEDVLPHVVQLSWRRCAAMGVDPYLSMGVNASMYPASHQEQGEGQALLSLVRPALEDLYQFIEGSGCVVAFADTEARIVDVVGDEELLQELRQRGLFNEQSWKEEILGTNALALALLESFPIQVSGAQHFCSLLHPFYSSAAPVHTVLGQAVGVLAVIGPRQCSHIHTLGMVTAAAQAISNQLQMQSWLTNTNTLLSELRTILRTLADGILLIRDDGIISQMNAPAGMMLGLIPERVMGRKLQDVLHVPPVLARALHPGGSLLDEEIVFETVRGRTPFLCTLKRITGNTGNPVMSSRSDVGWLVLEEPVQADGFMLILRSIEGVQKLVHRMTGARAHMTFANLIGESSALREAVRHAQIASHSNATVLLHGETGTGKEIFAQSIHNASARADGPFVAINCAAIPRELITTELFGYEGGAFTGADRQGRPGKFELAHRGTLFLDEIGDMPLELQTSLLRTLETRTIMRIGGQRIINVDVRIIAATHKDLRAEVEKGNFRSDLYYRLNVLSIEIPPLRQRERDIPLLVQYFLSRQSRVLGRSLMIEQEALERLCAYSWPGNVRELENTLERTTYLAQHSVITVADLPPFFRHLDTTQQTDNGQEETTPAEEAHPDIVGHSLKERSHEAEIEAIVQAWRRCEGNATRAAVALGISRTTLWRKMVKYGLTPEKLRASM</sequence>
<dbReference type="PANTHER" id="PTHR32071:SF57">
    <property type="entry name" value="C4-DICARBOXYLATE TRANSPORT TRANSCRIPTIONAL REGULATORY PROTEIN DCTD"/>
    <property type="match status" value="1"/>
</dbReference>
<dbReference type="SMART" id="SM00382">
    <property type="entry name" value="AAA"/>
    <property type="match status" value="1"/>
</dbReference>
<dbReference type="Pfam" id="PF01590">
    <property type="entry name" value="GAF"/>
    <property type="match status" value="1"/>
</dbReference>
<dbReference type="Gene3D" id="1.10.8.60">
    <property type="match status" value="1"/>
</dbReference>
<dbReference type="PROSITE" id="PS00675">
    <property type="entry name" value="SIGMA54_INTERACT_1"/>
    <property type="match status" value="1"/>
</dbReference>
<evidence type="ECO:0000259" key="7">
    <source>
        <dbReference type="PROSITE" id="PS50112"/>
    </source>
</evidence>
<dbReference type="Gene3D" id="3.40.50.300">
    <property type="entry name" value="P-loop containing nucleotide triphosphate hydrolases"/>
    <property type="match status" value="1"/>
</dbReference>
<evidence type="ECO:0000259" key="6">
    <source>
        <dbReference type="PROSITE" id="PS50045"/>
    </source>
</evidence>
<dbReference type="GO" id="GO:0006355">
    <property type="term" value="P:regulation of DNA-templated transcription"/>
    <property type="evidence" value="ECO:0007669"/>
    <property type="project" value="InterPro"/>
</dbReference>
<dbReference type="FunFam" id="3.40.50.300:FF:000006">
    <property type="entry name" value="DNA-binding transcriptional regulator NtrC"/>
    <property type="match status" value="1"/>
</dbReference>
<dbReference type="PRINTS" id="PR01590">
    <property type="entry name" value="HTHFIS"/>
</dbReference>
<keyword evidence="3" id="KW-0805">Transcription regulation</keyword>
<dbReference type="InterPro" id="IPR027417">
    <property type="entry name" value="P-loop_NTPase"/>
</dbReference>
<dbReference type="SUPFAM" id="SSF46689">
    <property type="entry name" value="Homeodomain-like"/>
    <property type="match status" value="1"/>
</dbReference>
<dbReference type="InterPro" id="IPR013767">
    <property type="entry name" value="PAS_fold"/>
</dbReference>
<accession>A0A455SV12</accession>
<keyword evidence="4" id="KW-0238">DNA-binding</keyword>
<dbReference type="InterPro" id="IPR002197">
    <property type="entry name" value="HTH_Fis"/>
</dbReference>
<feature type="domain" description="PAS" evidence="7">
    <location>
        <begin position="216"/>
        <end position="268"/>
    </location>
</feature>
<dbReference type="SUPFAM" id="SSF52540">
    <property type="entry name" value="P-loop containing nucleoside triphosphate hydrolases"/>
    <property type="match status" value="1"/>
</dbReference>
<dbReference type="EMBL" id="AP019376">
    <property type="protein sequence ID" value="BBH91338.1"/>
    <property type="molecule type" value="Genomic_DNA"/>
</dbReference>
<dbReference type="SUPFAM" id="SSF55785">
    <property type="entry name" value="PYP-like sensor domain (PAS domain)"/>
    <property type="match status" value="1"/>
</dbReference>
<keyword evidence="1" id="KW-0547">Nucleotide-binding</keyword>